<dbReference type="PANTHER" id="PTHR35007">
    <property type="entry name" value="INTEGRAL MEMBRANE PROTEIN-RELATED"/>
    <property type="match status" value="1"/>
</dbReference>
<feature type="transmembrane region" description="Helical" evidence="6">
    <location>
        <begin position="249"/>
        <end position="269"/>
    </location>
</feature>
<comment type="caution">
    <text evidence="8">The sequence shown here is derived from an EMBL/GenBank/DDBJ whole genome shotgun (WGS) entry which is preliminary data.</text>
</comment>
<keyword evidence="2" id="KW-1003">Cell membrane</keyword>
<evidence type="ECO:0000256" key="4">
    <source>
        <dbReference type="ARBA" id="ARBA00022989"/>
    </source>
</evidence>
<dbReference type="InterPro" id="IPR018076">
    <property type="entry name" value="T2SS_GspF_dom"/>
</dbReference>
<keyword evidence="5 6" id="KW-0472">Membrane</keyword>
<sequence>MLTVALVLLYAAALVVLFGVFRSTSRLPLERRRPSDAEKQTTLSRTSGATTDFLSDLLSRRGWTQPLAASLEQAGMKISPAEFLVFVISGSVVALLVGYLIAGLGLGLLFAAASPAFAVALVNIRQSKRRAAFAAQLEDTLQLLSGGLKAGHSLLRAVDAISREAESPTNEEFARIVNETRLGRDLDDALDQAAQRMRSDDFSWIGQAIAIHREVGGDLAGVLDEVAETIRQRNQIRRQVAALSAEGKFSAYILMALPFVVVGILSLTSPSYVARFVETPLGFGLIGVSAVMLIIGGVWMKKVVSFKF</sequence>
<organism evidence="8 9">
    <name type="scientific">Paramicrobacterium agarici</name>
    <dbReference type="NCBI Taxonomy" id="630514"/>
    <lineage>
        <taxon>Bacteria</taxon>
        <taxon>Bacillati</taxon>
        <taxon>Actinomycetota</taxon>
        <taxon>Actinomycetes</taxon>
        <taxon>Micrococcales</taxon>
        <taxon>Microbacteriaceae</taxon>
        <taxon>Paramicrobacterium</taxon>
    </lineage>
</organism>
<dbReference type="AlphaFoldDB" id="A0A2A9DT69"/>
<dbReference type="Pfam" id="PF00482">
    <property type="entry name" value="T2SSF"/>
    <property type="match status" value="1"/>
</dbReference>
<reference evidence="8 9" key="1">
    <citation type="submission" date="2017-10" db="EMBL/GenBank/DDBJ databases">
        <title>Sequencing the genomes of 1000 actinobacteria strains.</title>
        <authorList>
            <person name="Klenk H.-P."/>
        </authorList>
    </citation>
    <scope>NUCLEOTIDE SEQUENCE [LARGE SCALE GENOMIC DNA]</scope>
    <source>
        <strain evidence="8 9">DSM 21798</strain>
    </source>
</reference>
<dbReference type="Gene3D" id="1.20.81.30">
    <property type="entry name" value="Type II secretion system (T2SS), domain F"/>
    <property type="match status" value="1"/>
</dbReference>
<feature type="transmembrane region" description="Helical" evidence="6">
    <location>
        <begin position="83"/>
        <end position="102"/>
    </location>
</feature>
<evidence type="ECO:0000259" key="7">
    <source>
        <dbReference type="Pfam" id="PF00482"/>
    </source>
</evidence>
<keyword evidence="4 6" id="KW-1133">Transmembrane helix</keyword>
<feature type="domain" description="Type II secretion system protein GspF" evidence="7">
    <location>
        <begin position="141"/>
        <end position="265"/>
    </location>
</feature>
<evidence type="ECO:0000256" key="5">
    <source>
        <dbReference type="ARBA" id="ARBA00023136"/>
    </source>
</evidence>
<evidence type="ECO:0000313" key="8">
    <source>
        <dbReference type="EMBL" id="PFG29561.1"/>
    </source>
</evidence>
<evidence type="ECO:0000256" key="1">
    <source>
        <dbReference type="ARBA" id="ARBA00004651"/>
    </source>
</evidence>
<keyword evidence="9" id="KW-1185">Reference proteome</keyword>
<keyword evidence="3 6" id="KW-0812">Transmembrane</keyword>
<evidence type="ECO:0000256" key="6">
    <source>
        <dbReference type="SAM" id="Phobius"/>
    </source>
</evidence>
<evidence type="ECO:0000256" key="3">
    <source>
        <dbReference type="ARBA" id="ARBA00022692"/>
    </source>
</evidence>
<dbReference type="RefSeq" id="WP_098406123.1">
    <property type="nucleotide sequence ID" value="NZ_PDJE01000001.1"/>
</dbReference>
<evidence type="ECO:0000313" key="9">
    <source>
        <dbReference type="Proteomes" id="UP000221369"/>
    </source>
</evidence>
<feature type="transmembrane region" description="Helical" evidence="6">
    <location>
        <begin position="6"/>
        <end position="24"/>
    </location>
</feature>
<feature type="transmembrane region" description="Helical" evidence="6">
    <location>
        <begin position="281"/>
        <end position="300"/>
    </location>
</feature>
<feature type="transmembrane region" description="Helical" evidence="6">
    <location>
        <begin position="108"/>
        <end position="124"/>
    </location>
</feature>
<gene>
    <name evidence="8" type="ORF">ATJ78_0468</name>
</gene>
<comment type="subcellular location">
    <subcellularLocation>
        <location evidence="1">Cell membrane</location>
        <topology evidence="1">Multi-pass membrane protein</topology>
    </subcellularLocation>
</comment>
<dbReference type="GO" id="GO:0005886">
    <property type="term" value="C:plasma membrane"/>
    <property type="evidence" value="ECO:0007669"/>
    <property type="project" value="UniProtKB-SubCell"/>
</dbReference>
<proteinExistence type="predicted"/>
<accession>A0A2A9DT69</accession>
<dbReference type="PANTHER" id="PTHR35007:SF1">
    <property type="entry name" value="PILUS ASSEMBLY PROTEIN"/>
    <property type="match status" value="1"/>
</dbReference>
<evidence type="ECO:0000256" key="2">
    <source>
        <dbReference type="ARBA" id="ARBA00022475"/>
    </source>
</evidence>
<dbReference type="InterPro" id="IPR042094">
    <property type="entry name" value="T2SS_GspF_sf"/>
</dbReference>
<name>A0A2A9DT69_9MICO</name>
<dbReference type="Proteomes" id="UP000221369">
    <property type="component" value="Unassembled WGS sequence"/>
</dbReference>
<protein>
    <submittedName>
        <fullName evidence="8">Tight adherence protein B</fullName>
    </submittedName>
</protein>
<dbReference type="EMBL" id="PDJE01000001">
    <property type="protein sequence ID" value="PFG29561.1"/>
    <property type="molecule type" value="Genomic_DNA"/>
</dbReference>